<keyword evidence="2" id="KW-0548">Nucleotidyltransferase</keyword>
<dbReference type="Pfam" id="PF17921">
    <property type="entry name" value="Integrase_H2C2"/>
    <property type="match status" value="1"/>
</dbReference>
<reference evidence="2" key="1">
    <citation type="journal article" date="2022" name="Int. J. Mol. Sci.">
        <title>Draft Genome of Tanacetum Coccineum: Genomic Comparison of Closely Related Tanacetum-Family Plants.</title>
        <authorList>
            <person name="Yamashiro T."/>
            <person name="Shiraishi A."/>
            <person name="Nakayama K."/>
            <person name="Satake H."/>
        </authorList>
    </citation>
    <scope>NUCLEOTIDE SEQUENCE</scope>
</reference>
<keyword evidence="2" id="KW-0808">Transferase</keyword>
<keyword evidence="3" id="KW-1185">Reference proteome</keyword>
<comment type="caution">
    <text evidence="2">The sequence shown here is derived from an EMBL/GenBank/DDBJ whole genome shotgun (WGS) entry which is preliminary data.</text>
</comment>
<dbReference type="PANTHER" id="PTHR11439">
    <property type="entry name" value="GAG-POL-RELATED RETROTRANSPOSON"/>
    <property type="match status" value="1"/>
</dbReference>
<evidence type="ECO:0000313" key="2">
    <source>
        <dbReference type="EMBL" id="GJT32840.1"/>
    </source>
</evidence>
<proteinExistence type="predicted"/>
<gene>
    <name evidence="2" type="ORF">Tco_0923259</name>
</gene>
<protein>
    <submittedName>
        <fullName evidence="2">Reverse transcriptase domain-containing protein</fullName>
    </submittedName>
</protein>
<dbReference type="InterPro" id="IPR041588">
    <property type="entry name" value="Integrase_H2C2"/>
</dbReference>
<accession>A0ABQ5D0G6</accession>
<organism evidence="2 3">
    <name type="scientific">Tanacetum coccineum</name>
    <dbReference type="NCBI Taxonomy" id="301880"/>
    <lineage>
        <taxon>Eukaryota</taxon>
        <taxon>Viridiplantae</taxon>
        <taxon>Streptophyta</taxon>
        <taxon>Embryophyta</taxon>
        <taxon>Tracheophyta</taxon>
        <taxon>Spermatophyta</taxon>
        <taxon>Magnoliopsida</taxon>
        <taxon>eudicotyledons</taxon>
        <taxon>Gunneridae</taxon>
        <taxon>Pentapetalae</taxon>
        <taxon>asterids</taxon>
        <taxon>campanulids</taxon>
        <taxon>Asterales</taxon>
        <taxon>Asteraceae</taxon>
        <taxon>Asteroideae</taxon>
        <taxon>Anthemideae</taxon>
        <taxon>Anthemidinae</taxon>
        <taxon>Tanacetum</taxon>
    </lineage>
</organism>
<dbReference type="EMBL" id="BQNB010014825">
    <property type="protein sequence ID" value="GJT32840.1"/>
    <property type="molecule type" value="Genomic_DNA"/>
</dbReference>
<name>A0ABQ5D0G6_9ASTR</name>
<evidence type="ECO:0000313" key="3">
    <source>
        <dbReference type="Proteomes" id="UP001151760"/>
    </source>
</evidence>
<dbReference type="Gene3D" id="1.10.340.70">
    <property type="match status" value="1"/>
</dbReference>
<dbReference type="PANTHER" id="PTHR11439:SF524">
    <property type="entry name" value="RNA-DIRECTED DNA POLYMERASE, PROTEIN KINASE RLK-PELLE-DLSV FAMILY"/>
    <property type="match status" value="1"/>
</dbReference>
<feature type="domain" description="Integrase zinc-binding" evidence="1">
    <location>
        <begin position="199"/>
        <end position="254"/>
    </location>
</feature>
<dbReference type="GO" id="GO:0003964">
    <property type="term" value="F:RNA-directed DNA polymerase activity"/>
    <property type="evidence" value="ECO:0007669"/>
    <property type="project" value="UniProtKB-KW"/>
</dbReference>
<evidence type="ECO:0000259" key="1">
    <source>
        <dbReference type="Pfam" id="PF17921"/>
    </source>
</evidence>
<keyword evidence="2" id="KW-0695">RNA-directed DNA polymerase</keyword>
<dbReference type="CDD" id="cd09272">
    <property type="entry name" value="RNase_HI_RT_Ty1"/>
    <property type="match status" value="1"/>
</dbReference>
<reference evidence="2" key="2">
    <citation type="submission" date="2022-01" db="EMBL/GenBank/DDBJ databases">
        <authorList>
            <person name="Yamashiro T."/>
            <person name="Shiraishi A."/>
            <person name="Satake H."/>
            <person name="Nakayama K."/>
        </authorList>
    </citation>
    <scope>NUCLEOTIDE SEQUENCE</scope>
</reference>
<dbReference type="Proteomes" id="UP001151760">
    <property type="component" value="Unassembled WGS sequence"/>
</dbReference>
<sequence length="263" mass="29814">MGTPTLVCVRSCPNFSAPAGRPFRTPIDTESKLGYDGDPVSDPTLYRSLEGVFSLEPHLAALKWVLRYVRGTLDFGLKLYASSTSSLVAYSDADWAGCPTTRRSTSGYCVFLRNNLLSWSSKRQHTLSRSSAEAKYHVWLMIRYHSGKANVVADALSRKERINPKRVSAMNMILQSSIKDRILTAQKEAVDESVPLKCEVRTLIMDEAHKSKYSVHPGADKMYYDLRDRYWWAGMKKDIDEYVSKCFTCLKVKAEHQRPSDLL</sequence>